<reference evidence="1" key="1">
    <citation type="journal article" date="2021" name="New Phytol.">
        <title>Evolutionary innovations through gain and loss of genes in the ectomycorrhizal Boletales.</title>
        <authorList>
            <person name="Wu G."/>
            <person name="Miyauchi S."/>
            <person name="Morin E."/>
            <person name="Kuo A."/>
            <person name="Drula E."/>
            <person name="Varga T."/>
            <person name="Kohler A."/>
            <person name="Feng B."/>
            <person name="Cao Y."/>
            <person name="Lipzen A."/>
            <person name="Daum C."/>
            <person name="Hundley H."/>
            <person name="Pangilinan J."/>
            <person name="Johnson J."/>
            <person name="Barry K."/>
            <person name="LaButti K."/>
            <person name="Ng V."/>
            <person name="Ahrendt S."/>
            <person name="Min B."/>
            <person name="Choi I.G."/>
            <person name="Park H."/>
            <person name="Plett J.M."/>
            <person name="Magnuson J."/>
            <person name="Spatafora J.W."/>
            <person name="Nagy L.G."/>
            <person name="Henrissat B."/>
            <person name="Grigoriev I.V."/>
            <person name="Yang Z.L."/>
            <person name="Xu J."/>
            <person name="Martin F.M."/>
        </authorList>
    </citation>
    <scope>NUCLEOTIDE SEQUENCE</scope>
    <source>
        <strain evidence="1">KUC20120723A-06</strain>
    </source>
</reference>
<sequence>MYHRVTGFASCLGPVRWEIDVIADKGLTRTHRGACGAAGEACLACCAERFVGCIARCFIRYAYIEIALYRKPHVSARDLWNMLNDRGKYISSIAPPVNIAHPTTGTDALVNDSLDNMTLTWGAYAVALLSSLFAYMYDAPIVTLIFCATHPRYTRNTPGVCATQAQCTSGITSR</sequence>
<name>A0ACB8B4A7_9AGAM</name>
<proteinExistence type="predicted"/>
<protein>
    <submittedName>
        <fullName evidence="1">Uncharacterized protein</fullName>
    </submittedName>
</protein>
<gene>
    <name evidence="1" type="ORF">BV22DRAFT_795774</name>
</gene>
<evidence type="ECO:0000313" key="1">
    <source>
        <dbReference type="EMBL" id="KAH7920546.1"/>
    </source>
</evidence>
<dbReference type="EMBL" id="MU266573">
    <property type="protein sequence ID" value="KAH7920546.1"/>
    <property type="molecule type" value="Genomic_DNA"/>
</dbReference>
<keyword evidence="2" id="KW-1185">Reference proteome</keyword>
<organism evidence="1 2">
    <name type="scientific">Leucogyrophana mollusca</name>
    <dbReference type="NCBI Taxonomy" id="85980"/>
    <lineage>
        <taxon>Eukaryota</taxon>
        <taxon>Fungi</taxon>
        <taxon>Dikarya</taxon>
        <taxon>Basidiomycota</taxon>
        <taxon>Agaricomycotina</taxon>
        <taxon>Agaricomycetes</taxon>
        <taxon>Agaricomycetidae</taxon>
        <taxon>Boletales</taxon>
        <taxon>Boletales incertae sedis</taxon>
        <taxon>Leucogyrophana</taxon>
    </lineage>
</organism>
<comment type="caution">
    <text evidence="1">The sequence shown here is derived from an EMBL/GenBank/DDBJ whole genome shotgun (WGS) entry which is preliminary data.</text>
</comment>
<evidence type="ECO:0000313" key="2">
    <source>
        <dbReference type="Proteomes" id="UP000790709"/>
    </source>
</evidence>
<dbReference type="Proteomes" id="UP000790709">
    <property type="component" value="Unassembled WGS sequence"/>
</dbReference>
<accession>A0ACB8B4A7</accession>